<name>A0A2P8HHF2_CHINA</name>
<keyword evidence="1" id="KW-0732">Signal</keyword>
<organism evidence="2 3">
    <name type="scientific">Chitinophaga niastensis</name>
    <dbReference type="NCBI Taxonomy" id="536980"/>
    <lineage>
        <taxon>Bacteria</taxon>
        <taxon>Pseudomonadati</taxon>
        <taxon>Bacteroidota</taxon>
        <taxon>Chitinophagia</taxon>
        <taxon>Chitinophagales</taxon>
        <taxon>Chitinophagaceae</taxon>
        <taxon>Chitinophaga</taxon>
    </lineage>
</organism>
<dbReference type="EMBL" id="PYAW01000004">
    <property type="protein sequence ID" value="PSL45643.1"/>
    <property type="molecule type" value="Genomic_DNA"/>
</dbReference>
<proteinExistence type="predicted"/>
<feature type="chain" id="PRO_5015156665" evidence="1">
    <location>
        <begin position="25"/>
        <end position="62"/>
    </location>
</feature>
<dbReference type="Proteomes" id="UP000240971">
    <property type="component" value="Unassembled WGS sequence"/>
</dbReference>
<reference evidence="2 3" key="1">
    <citation type="submission" date="2018-03" db="EMBL/GenBank/DDBJ databases">
        <title>Genomic Encyclopedia of Archaeal and Bacterial Type Strains, Phase II (KMG-II): from individual species to whole genera.</title>
        <authorList>
            <person name="Goeker M."/>
        </authorList>
    </citation>
    <scope>NUCLEOTIDE SEQUENCE [LARGE SCALE GENOMIC DNA]</scope>
    <source>
        <strain evidence="2 3">DSM 24859</strain>
    </source>
</reference>
<keyword evidence="3" id="KW-1185">Reference proteome</keyword>
<protein>
    <submittedName>
        <fullName evidence="2">Uncharacterized protein</fullName>
    </submittedName>
</protein>
<dbReference type="RefSeq" id="WP_106529963.1">
    <property type="nucleotide sequence ID" value="NZ_PYAW01000004.1"/>
</dbReference>
<evidence type="ECO:0000313" key="2">
    <source>
        <dbReference type="EMBL" id="PSL45643.1"/>
    </source>
</evidence>
<evidence type="ECO:0000256" key="1">
    <source>
        <dbReference type="SAM" id="SignalP"/>
    </source>
</evidence>
<comment type="caution">
    <text evidence="2">The sequence shown here is derived from an EMBL/GenBank/DDBJ whole genome shotgun (WGS) entry which is preliminary data.</text>
</comment>
<evidence type="ECO:0000313" key="3">
    <source>
        <dbReference type="Proteomes" id="UP000240971"/>
    </source>
</evidence>
<gene>
    <name evidence="2" type="ORF">CLV51_104349</name>
</gene>
<feature type="signal peptide" evidence="1">
    <location>
        <begin position="1"/>
        <end position="24"/>
    </location>
</feature>
<accession>A0A2P8HHF2</accession>
<sequence>MQSIKLIIGSVTILLLLSPHTTSALGKKDKYQKGYYLDTAHHQINGFISVDDADCLSFLFKK</sequence>
<dbReference type="AlphaFoldDB" id="A0A2P8HHF2"/>